<keyword evidence="7" id="KW-0539">Nucleus</keyword>
<comment type="domain">
    <text evidence="8">The DBINO region is involved in binding to DNA.</text>
</comment>
<dbReference type="InterPro" id="IPR038718">
    <property type="entry name" value="SNF2-like_sf"/>
</dbReference>
<comment type="subcellular location">
    <subcellularLocation>
        <location evidence="1 8">Nucleus</location>
    </subcellularLocation>
</comment>
<dbReference type="GO" id="GO:0006338">
    <property type="term" value="P:chromatin remodeling"/>
    <property type="evidence" value="ECO:0007669"/>
    <property type="project" value="UniProtKB-UniRule"/>
</dbReference>
<evidence type="ECO:0000313" key="14">
    <source>
        <dbReference type="Proteomes" id="UP000007635"/>
    </source>
</evidence>
<reference evidence="13" key="2">
    <citation type="submission" date="2025-08" db="UniProtKB">
        <authorList>
            <consortium name="Ensembl"/>
        </authorList>
    </citation>
    <scope>IDENTIFICATION</scope>
</reference>
<keyword evidence="14" id="KW-1185">Reference proteome</keyword>
<keyword evidence="5 8" id="KW-0238">DNA-binding</keyword>
<evidence type="ECO:0000256" key="3">
    <source>
        <dbReference type="ARBA" id="ARBA00022763"/>
    </source>
</evidence>
<name>A0AAQ4S8W6_GASAC</name>
<evidence type="ECO:0000256" key="4">
    <source>
        <dbReference type="ARBA" id="ARBA00022840"/>
    </source>
</evidence>
<feature type="coiled-coil region" evidence="9">
    <location>
        <begin position="277"/>
        <end position="307"/>
    </location>
</feature>
<reference evidence="13" key="3">
    <citation type="submission" date="2025-09" db="UniProtKB">
        <authorList>
            <consortium name="Ensembl"/>
        </authorList>
    </citation>
    <scope>IDENTIFICATION</scope>
</reference>
<dbReference type="EC" id="3.6.4.-" evidence="8"/>
<keyword evidence="8" id="KW-0378">Hydrolase</keyword>
<comment type="similarity">
    <text evidence="8">Belongs to the SNF2/RAD54 helicase family.</text>
</comment>
<keyword evidence="2" id="KW-0547">Nucleotide-binding</keyword>
<dbReference type="SUPFAM" id="SSF52540">
    <property type="entry name" value="P-loop containing nucleoside triphosphate hydrolases"/>
    <property type="match status" value="1"/>
</dbReference>
<evidence type="ECO:0000256" key="6">
    <source>
        <dbReference type="ARBA" id="ARBA00023204"/>
    </source>
</evidence>
<dbReference type="GeneTree" id="ENSGT00900000141110"/>
<dbReference type="PANTHER" id="PTHR45685:SF2">
    <property type="entry name" value="CHROMATIN-REMODELING ATPASE INO80"/>
    <property type="match status" value="1"/>
</dbReference>
<dbReference type="GO" id="GO:0016887">
    <property type="term" value="F:ATP hydrolysis activity"/>
    <property type="evidence" value="ECO:0007669"/>
    <property type="project" value="TreeGrafter"/>
</dbReference>
<dbReference type="InterPro" id="IPR050520">
    <property type="entry name" value="INO80/SWR1_helicase"/>
</dbReference>
<dbReference type="GO" id="GO:0042393">
    <property type="term" value="F:histone binding"/>
    <property type="evidence" value="ECO:0007669"/>
    <property type="project" value="TreeGrafter"/>
</dbReference>
<dbReference type="GO" id="GO:0006281">
    <property type="term" value="P:DNA repair"/>
    <property type="evidence" value="ECO:0007669"/>
    <property type="project" value="UniProtKB-UniRule"/>
</dbReference>
<dbReference type="PROSITE" id="PS51413">
    <property type="entry name" value="DBINO"/>
    <property type="match status" value="1"/>
</dbReference>
<dbReference type="InterPro" id="IPR014001">
    <property type="entry name" value="Helicase_ATP-bd"/>
</dbReference>
<keyword evidence="4 8" id="KW-0067">ATP-binding</keyword>
<dbReference type="Proteomes" id="UP000007635">
    <property type="component" value="Chromosome XVIII"/>
</dbReference>
<dbReference type="GO" id="GO:0031011">
    <property type="term" value="C:Ino80 complex"/>
    <property type="evidence" value="ECO:0007669"/>
    <property type="project" value="UniProtKB-UniRule"/>
</dbReference>
<dbReference type="Pfam" id="PF13892">
    <property type="entry name" value="DBINO"/>
    <property type="match status" value="1"/>
</dbReference>
<evidence type="ECO:0000256" key="7">
    <source>
        <dbReference type="ARBA" id="ARBA00023242"/>
    </source>
</evidence>
<protein>
    <recommendedName>
        <fullName evidence="8">Chromatin-remodeling ATPase INO80</fullName>
        <ecNumber evidence="8">3.6.4.-</ecNumber>
    </recommendedName>
</protein>
<keyword evidence="9" id="KW-0175">Coiled coil</keyword>
<evidence type="ECO:0000259" key="12">
    <source>
        <dbReference type="PROSITE" id="PS51413"/>
    </source>
</evidence>
<accession>A0AAQ4S8W6</accession>
<evidence type="ECO:0000313" key="13">
    <source>
        <dbReference type="Ensembl" id="ENSGACP00000070981.1"/>
    </source>
</evidence>
<dbReference type="PROSITE" id="PS51192">
    <property type="entry name" value="HELICASE_ATP_BIND_1"/>
    <property type="match status" value="1"/>
</dbReference>
<feature type="domain" description="Helicase ATP-binding" evidence="11">
    <location>
        <begin position="452"/>
        <end position="552"/>
    </location>
</feature>
<evidence type="ECO:0000256" key="5">
    <source>
        <dbReference type="ARBA" id="ARBA00023125"/>
    </source>
</evidence>
<feature type="region of interest" description="Disordered" evidence="10">
    <location>
        <begin position="1"/>
        <end position="20"/>
    </location>
</feature>
<dbReference type="Pfam" id="PF00176">
    <property type="entry name" value="SNF2-rel_dom"/>
    <property type="match status" value="1"/>
</dbReference>
<sequence>MASGHGGRPEAGAPGSSGLAKPLHLQRLERSLRLDSFLRQTAIIFNRDVTSDDSDGALGTGLSLDPSLGQHMGVTVKSESCEQEDRLSEGKPLNGGLLQVKGQIHQKADKTNLYNFSKLKKNRKWLKSILLSDDTTDSDTDSDDSDFSLSREELHDMLRLHRYTRQHQSKFHSDRELHQYQYYSTGLLSTHDPFYEQQRHLQGPKKKKIKDEKKFKGKVLTNAKKLAHQCMREVRRAAIQAQKNCKETLPRARRLTKEMMLYWKKYDKVEKEHRKRAEKEALEQRKLDEEMREAKRQQRKLNFLITQTELYAHFMGGKASTAGPGGEMSQEDILKKLEDSAAHRQIDIGGGVMVNMGQEDYDSEFYKSQALRNAKEAFQIHQERTRMFDEEAKDSRSASVRVAGPSSGAGSGFGESYSLANPSIHAGEEIPQPSIFNGKLKGYQLKGMNWLANLYEQGINGILADEMGLGKTVQSIALLAHLAEKDNIWGPFLIISPASTLNNWHQEFTRFVPKFKVSVLNAVDCDSPRCFPVSIAPLRLKVTWRSLSSLLF</sequence>
<dbReference type="GO" id="GO:0003677">
    <property type="term" value="F:DNA binding"/>
    <property type="evidence" value="ECO:0007669"/>
    <property type="project" value="UniProtKB-UniRule"/>
</dbReference>
<proteinExistence type="inferred from homology"/>
<feature type="region of interest" description="Disordered" evidence="10">
    <location>
        <begin position="390"/>
        <end position="413"/>
    </location>
</feature>
<dbReference type="InterPro" id="IPR027417">
    <property type="entry name" value="P-loop_NTPase"/>
</dbReference>
<dbReference type="PANTHER" id="PTHR45685">
    <property type="entry name" value="HELICASE SRCAP-RELATED"/>
    <property type="match status" value="1"/>
</dbReference>
<dbReference type="AlphaFoldDB" id="A0AAQ4S8W6"/>
<evidence type="ECO:0000256" key="8">
    <source>
        <dbReference type="RuleBase" id="RU368001"/>
    </source>
</evidence>
<evidence type="ECO:0000259" key="11">
    <source>
        <dbReference type="PROSITE" id="PS51192"/>
    </source>
</evidence>
<evidence type="ECO:0000256" key="10">
    <source>
        <dbReference type="SAM" id="MobiDB-lite"/>
    </source>
</evidence>
<keyword evidence="3 8" id="KW-0227">DNA damage</keyword>
<dbReference type="GO" id="GO:0005524">
    <property type="term" value="F:ATP binding"/>
    <property type="evidence" value="ECO:0007669"/>
    <property type="project" value="UniProtKB-UniRule"/>
</dbReference>
<evidence type="ECO:0000256" key="2">
    <source>
        <dbReference type="ARBA" id="ARBA00022741"/>
    </source>
</evidence>
<organism evidence="13 14">
    <name type="scientific">Gasterosteus aculeatus aculeatus</name>
    <name type="common">three-spined stickleback</name>
    <dbReference type="NCBI Taxonomy" id="481459"/>
    <lineage>
        <taxon>Eukaryota</taxon>
        <taxon>Metazoa</taxon>
        <taxon>Chordata</taxon>
        <taxon>Craniata</taxon>
        <taxon>Vertebrata</taxon>
        <taxon>Euteleostomi</taxon>
        <taxon>Actinopterygii</taxon>
        <taxon>Neopterygii</taxon>
        <taxon>Teleostei</taxon>
        <taxon>Neoteleostei</taxon>
        <taxon>Acanthomorphata</taxon>
        <taxon>Eupercaria</taxon>
        <taxon>Perciformes</taxon>
        <taxon>Cottioidei</taxon>
        <taxon>Gasterosteales</taxon>
        <taxon>Gasterosteidae</taxon>
        <taxon>Gasterosteus</taxon>
    </lineage>
</organism>
<keyword evidence="6 8" id="KW-0234">DNA repair</keyword>
<comment type="subunit">
    <text evidence="8">Component of the INO80 chromatin-remodeling complex.</text>
</comment>
<comment type="catalytic activity">
    <reaction evidence="8">
        <text>ATP + H2O = ADP + phosphate + H(+)</text>
        <dbReference type="Rhea" id="RHEA:13065"/>
        <dbReference type="ChEBI" id="CHEBI:15377"/>
        <dbReference type="ChEBI" id="CHEBI:15378"/>
        <dbReference type="ChEBI" id="CHEBI:30616"/>
        <dbReference type="ChEBI" id="CHEBI:43474"/>
        <dbReference type="ChEBI" id="CHEBI:456216"/>
    </reaction>
</comment>
<reference evidence="13 14" key="1">
    <citation type="journal article" date="2021" name="G3 (Bethesda)">
        <title>Improved contiguity of the threespine stickleback genome using long-read sequencing.</title>
        <authorList>
            <person name="Nath S."/>
            <person name="Shaw D.E."/>
            <person name="White M.A."/>
        </authorList>
    </citation>
    <scope>NUCLEOTIDE SEQUENCE [LARGE SCALE GENOMIC DNA]</scope>
    <source>
        <strain evidence="13 14">Lake Benthic</strain>
    </source>
</reference>
<dbReference type="InterPro" id="IPR000330">
    <property type="entry name" value="SNF2_N"/>
</dbReference>
<feature type="compositionally biased region" description="Low complexity" evidence="10">
    <location>
        <begin position="397"/>
        <end position="406"/>
    </location>
</feature>
<dbReference type="InterPro" id="IPR020838">
    <property type="entry name" value="DBINO"/>
</dbReference>
<dbReference type="Gene3D" id="3.40.50.10810">
    <property type="entry name" value="Tandem AAA-ATPase domain"/>
    <property type="match status" value="1"/>
</dbReference>
<evidence type="ECO:0000256" key="1">
    <source>
        <dbReference type="ARBA" id="ARBA00004123"/>
    </source>
</evidence>
<comment type="function">
    <text evidence="8">ATPase component of the INO80 complex which remodels chromatin by shifting nucleosomes and is involved in DNA repair.</text>
</comment>
<dbReference type="Ensembl" id="ENSGACT00000063638.1">
    <property type="protein sequence ID" value="ENSGACP00000070981.1"/>
    <property type="gene ID" value="ENSGACG00000012960.2"/>
</dbReference>
<evidence type="ECO:0000256" key="9">
    <source>
        <dbReference type="SAM" id="Coils"/>
    </source>
</evidence>
<feature type="domain" description="DBINO" evidence="12">
    <location>
        <begin position="196"/>
        <end position="321"/>
    </location>
</feature>